<dbReference type="InterPro" id="IPR007060">
    <property type="entry name" value="FtsL/DivIC"/>
</dbReference>
<evidence type="ECO:0000313" key="10">
    <source>
        <dbReference type="EMBL" id="RID87265.1"/>
    </source>
</evidence>
<evidence type="ECO:0000313" key="9">
    <source>
        <dbReference type="EMBL" id="AZV42168.1"/>
    </source>
</evidence>
<evidence type="ECO:0000256" key="4">
    <source>
        <dbReference type="ARBA" id="ARBA00022989"/>
    </source>
</evidence>
<dbReference type="EMBL" id="CP026095">
    <property type="protein sequence ID" value="AZV42168.1"/>
    <property type="molecule type" value="Genomic_DNA"/>
</dbReference>
<name>A0A398BB42_9BACI</name>
<reference evidence="10 11" key="2">
    <citation type="submission" date="2018-08" db="EMBL/GenBank/DDBJ databases">
        <title>Bacillus jemisoniae sp. nov., Bacillus chryseoplanitiae sp. nov., Bacillus resnikiae sp. nov., and Bacillus frankliniae sp. nov., isolated from Viking spacecraft and associated surfaces.</title>
        <authorList>
            <person name="Seuylemezian A."/>
            <person name="Vaishampayan P."/>
        </authorList>
    </citation>
    <scope>NUCLEOTIDE SEQUENCE [LARGE SCALE GENOMIC DNA]</scope>
    <source>
        <strain evidence="10 11">MA001</strain>
    </source>
</reference>
<sequence length="117" mass="13351">MNSFAKKIQEQQPEQQRQTVQTVVVRKSKISIGELFLLCALAAMVAFVSVKMISNQAAIYKVNKDIQQAEVSIEKQTKANEDLKIQVKELSGYERLWKKAEELGLKRNDNNVKVVQE</sequence>
<keyword evidence="2 7" id="KW-0132">Cell division</keyword>
<dbReference type="NCBIfam" id="TIGR02209">
    <property type="entry name" value="ftsL_broad"/>
    <property type="match status" value="1"/>
</dbReference>
<dbReference type="InterPro" id="IPR011922">
    <property type="entry name" value="Cell_div_FtsL"/>
</dbReference>
<dbReference type="Proteomes" id="UP000266016">
    <property type="component" value="Unassembled WGS sequence"/>
</dbReference>
<evidence type="ECO:0000256" key="1">
    <source>
        <dbReference type="ARBA" id="ARBA00022475"/>
    </source>
</evidence>
<dbReference type="KEGG" id="pasa:BAOM_1558"/>
<reference evidence="9 12" key="1">
    <citation type="submission" date="2018-01" db="EMBL/GenBank/DDBJ databases">
        <title>Bacillus asahii Genome sequencing and assembly.</title>
        <authorList>
            <person name="Jiang H."/>
            <person name="Feng Y."/>
            <person name="Zhao F."/>
            <person name="Lin X."/>
        </authorList>
    </citation>
    <scope>NUCLEOTIDE SEQUENCE [LARGE SCALE GENOMIC DNA]</scope>
    <source>
        <strain evidence="9 12">OM18</strain>
    </source>
</reference>
<feature type="transmembrane region" description="Helical" evidence="7">
    <location>
        <begin position="35"/>
        <end position="54"/>
    </location>
</feature>
<dbReference type="RefSeq" id="WP_119116657.1">
    <property type="nucleotide sequence ID" value="NZ_CP026095.1"/>
</dbReference>
<dbReference type="Proteomes" id="UP000283095">
    <property type="component" value="Chromosome"/>
</dbReference>
<proteinExistence type="inferred from homology"/>
<dbReference type="Pfam" id="PF04977">
    <property type="entry name" value="DivIC"/>
    <property type="match status" value="1"/>
</dbReference>
<evidence type="ECO:0000313" key="11">
    <source>
        <dbReference type="Proteomes" id="UP000266016"/>
    </source>
</evidence>
<gene>
    <name evidence="7 10" type="primary">ftsL</name>
    <name evidence="9" type="ORF">BAOM_1558</name>
    <name evidence="10" type="ORF">D1953_08125</name>
</gene>
<evidence type="ECO:0000256" key="5">
    <source>
        <dbReference type="ARBA" id="ARBA00023136"/>
    </source>
</evidence>
<keyword evidence="11" id="KW-1185">Reference proteome</keyword>
<evidence type="ECO:0000256" key="7">
    <source>
        <dbReference type="HAMAP-Rule" id="MF_00910"/>
    </source>
</evidence>
<dbReference type="EMBL" id="QWVS01000013">
    <property type="protein sequence ID" value="RID87265.1"/>
    <property type="molecule type" value="Genomic_DNA"/>
</dbReference>
<evidence type="ECO:0000256" key="6">
    <source>
        <dbReference type="ARBA" id="ARBA00023306"/>
    </source>
</evidence>
<dbReference type="HAMAP" id="MF_00910">
    <property type="entry name" value="FtsL"/>
    <property type="match status" value="1"/>
</dbReference>
<protein>
    <recommendedName>
        <fullName evidence="7 8">Cell division protein FtsL</fullName>
    </recommendedName>
</protein>
<dbReference type="GO" id="GO:0005886">
    <property type="term" value="C:plasma membrane"/>
    <property type="evidence" value="ECO:0007669"/>
    <property type="project" value="UniProtKB-SubCell"/>
</dbReference>
<dbReference type="GO" id="GO:0043093">
    <property type="term" value="P:FtsZ-dependent cytokinesis"/>
    <property type="evidence" value="ECO:0007669"/>
    <property type="project" value="UniProtKB-UniRule"/>
</dbReference>
<comment type="subcellular location">
    <subcellularLocation>
        <location evidence="7">Cell membrane</location>
        <topology evidence="7">Single-pass type II membrane protein</topology>
    </subcellularLocation>
    <text evidence="7">Localizes to the division septum where it forms a ring structure.</text>
</comment>
<keyword evidence="1 7" id="KW-1003">Cell membrane</keyword>
<organism evidence="10 11">
    <name type="scientific">Peribacillus asahii</name>
    <dbReference type="NCBI Taxonomy" id="228899"/>
    <lineage>
        <taxon>Bacteria</taxon>
        <taxon>Bacillati</taxon>
        <taxon>Bacillota</taxon>
        <taxon>Bacilli</taxon>
        <taxon>Bacillales</taxon>
        <taxon>Bacillaceae</taxon>
        <taxon>Peribacillus</taxon>
    </lineage>
</organism>
<keyword evidence="3 7" id="KW-0812">Transmembrane</keyword>
<keyword evidence="5 7" id="KW-0472">Membrane</keyword>
<accession>A0A398BB42</accession>
<evidence type="ECO:0000256" key="3">
    <source>
        <dbReference type="ARBA" id="ARBA00022692"/>
    </source>
</evidence>
<evidence type="ECO:0000256" key="8">
    <source>
        <dbReference type="NCBIfam" id="TIGR02209"/>
    </source>
</evidence>
<dbReference type="AlphaFoldDB" id="A0A398BB42"/>
<comment type="function">
    <text evidence="7">Essential cell division protein.</text>
</comment>
<keyword evidence="4 7" id="KW-1133">Transmembrane helix</keyword>
<keyword evidence="6 7" id="KW-0131">Cell cycle</keyword>
<dbReference type="GO" id="GO:0032153">
    <property type="term" value="C:cell division site"/>
    <property type="evidence" value="ECO:0007669"/>
    <property type="project" value="UniProtKB-UniRule"/>
</dbReference>
<dbReference type="OrthoDB" id="14664at2"/>
<evidence type="ECO:0000256" key="2">
    <source>
        <dbReference type="ARBA" id="ARBA00022618"/>
    </source>
</evidence>
<comment type="similarity">
    <text evidence="7">Belongs to the FtsL family.</text>
</comment>
<evidence type="ECO:0000313" key="12">
    <source>
        <dbReference type="Proteomes" id="UP000283095"/>
    </source>
</evidence>